<dbReference type="Proteomes" id="UP000298138">
    <property type="component" value="Unassembled WGS sequence"/>
</dbReference>
<dbReference type="STRING" id="341454.A0A4S2N644"/>
<dbReference type="SUPFAM" id="SSF102860">
    <property type="entry name" value="mRNA decapping enzyme DcpS N-terminal domain"/>
    <property type="match status" value="1"/>
</dbReference>
<feature type="active site" description="Nucleophile" evidence="2">
    <location>
        <position position="240"/>
    </location>
</feature>
<organism evidence="4 5">
    <name type="scientific">Ascodesmis nigricans</name>
    <dbReference type="NCBI Taxonomy" id="341454"/>
    <lineage>
        <taxon>Eukaryota</taxon>
        <taxon>Fungi</taxon>
        <taxon>Dikarya</taxon>
        <taxon>Ascomycota</taxon>
        <taxon>Pezizomycotina</taxon>
        <taxon>Pezizomycetes</taxon>
        <taxon>Pezizales</taxon>
        <taxon>Ascodesmidaceae</taxon>
        <taxon>Ascodesmis</taxon>
    </lineage>
</organism>
<reference evidence="4 5" key="1">
    <citation type="submission" date="2019-04" db="EMBL/GenBank/DDBJ databases">
        <title>Comparative genomics and transcriptomics to analyze fruiting body development in filamentous ascomycetes.</title>
        <authorList>
            <consortium name="DOE Joint Genome Institute"/>
            <person name="Lutkenhaus R."/>
            <person name="Traeger S."/>
            <person name="Breuer J."/>
            <person name="Kuo A."/>
            <person name="Lipzen A."/>
            <person name="Pangilinan J."/>
            <person name="Dilworth D."/>
            <person name="Sandor L."/>
            <person name="Poggeler S."/>
            <person name="Barry K."/>
            <person name="Grigoriev I.V."/>
            <person name="Nowrousian M."/>
        </authorList>
    </citation>
    <scope>NUCLEOTIDE SEQUENCE [LARGE SCALE GENOMIC DNA]</scope>
    <source>
        <strain evidence="4 5">CBS 389.68</strain>
    </source>
</reference>
<dbReference type="InParanoid" id="A0A4S2N644"/>
<keyword evidence="5" id="KW-1185">Reference proteome</keyword>
<dbReference type="FunCoup" id="A0A4S2N644">
    <property type="interactions" value="895"/>
</dbReference>
<accession>A0A4S2N644</accession>
<evidence type="ECO:0000256" key="3">
    <source>
        <dbReference type="PIRSR" id="PIRSR028973-2"/>
    </source>
</evidence>
<dbReference type="Gene3D" id="3.30.428.10">
    <property type="entry name" value="HIT-like"/>
    <property type="match status" value="1"/>
</dbReference>
<dbReference type="GO" id="GO:0000290">
    <property type="term" value="P:deadenylation-dependent decapping of nuclear-transcribed mRNA"/>
    <property type="evidence" value="ECO:0007669"/>
    <property type="project" value="InterPro"/>
</dbReference>
<feature type="non-terminal residue" evidence="4">
    <location>
        <position position="1"/>
    </location>
</feature>
<comment type="similarity">
    <text evidence="1">Belongs to the HIT family.</text>
</comment>
<dbReference type="InterPro" id="IPR008594">
    <property type="entry name" value="DcpS/DCS2"/>
</dbReference>
<dbReference type="GO" id="GO:0016787">
    <property type="term" value="F:hydrolase activity"/>
    <property type="evidence" value="ECO:0007669"/>
    <property type="project" value="InterPro"/>
</dbReference>
<evidence type="ECO:0000256" key="1">
    <source>
        <dbReference type="ARBA" id="ARBA00010208"/>
    </source>
</evidence>
<dbReference type="PANTHER" id="PTHR12978">
    <property type="entry name" value="HISTIDINE TRIAD HIT PROTEIN MEMBER"/>
    <property type="match status" value="1"/>
</dbReference>
<feature type="binding site" evidence="3">
    <location>
        <position position="169"/>
    </location>
    <ligand>
        <name>substrate</name>
    </ligand>
</feature>
<dbReference type="InterPro" id="IPR011145">
    <property type="entry name" value="Scavenger_mRNA_decap_enz_N"/>
</dbReference>
<dbReference type="AlphaFoldDB" id="A0A4S2N644"/>
<feature type="binding site" evidence="3">
    <location>
        <position position="137"/>
    </location>
    <ligand>
        <name>substrate</name>
    </ligand>
</feature>
<dbReference type="Gene3D" id="3.30.200.40">
    <property type="entry name" value="Scavenger mRNA decapping enzyme, N-terminal domain"/>
    <property type="match status" value="1"/>
</dbReference>
<dbReference type="Pfam" id="PF11969">
    <property type="entry name" value="DcpS_C"/>
    <property type="match status" value="1"/>
</dbReference>
<dbReference type="GO" id="GO:0005634">
    <property type="term" value="C:nucleus"/>
    <property type="evidence" value="ECO:0007669"/>
    <property type="project" value="TreeGrafter"/>
</dbReference>
<evidence type="ECO:0000313" key="5">
    <source>
        <dbReference type="Proteomes" id="UP000298138"/>
    </source>
</evidence>
<dbReference type="Pfam" id="PF05652">
    <property type="entry name" value="DcpS"/>
    <property type="match status" value="1"/>
</dbReference>
<sequence length="300" mass="34249">LRDLTFDRILNQDTRTKTITYLCTLSSSAAILIAEKTAFSPDSSTLLTHPLTPPNILHHGSNDIYHWFLASHSAGLCPDKDPRGADLRFTLIHPATETHIRKYSAQKWRAVVETPEVYDKYVKKYVEEKRGSGRLNWVYNILDGKAERDRVICEDKDEEWGWVVLPDSKWDRTTLSALYTLCLVLRRDISSLRDLRKKHVPWLRRLQSSISAGICAAYPGLEEDQLRLYVHYHPSYYHLHIHAVSLEHDAGAGQYAGKALLLGNVISQLETMAGDDEAGFQNVDLAFTVGEESELWQRIF</sequence>
<name>A0A4S2N644_9PEZI</name>
<feature type="non-terminal residue" evidence="4">
    <location>
        <position position="300"/>
    </location>
</feature>
<dbReference type="EMBL" id="ML220112">
    <property type="protein sequence ID" value="TGZ84730.1"/>
    <property type="molecule type" value="Genomic_DNA"/>
</dbReference>
<dbReference type="GO" id="GO:0000340">
    <property type="term" value="F:RNA 7-methylguanosine cap binding"/>
    <property type="evidence" value="ECO:0007669"/>
    <property type="project" value="TreeGrafter"/>
</dbReference>
<evidence type="ECO:0000313" key="4">
    <source>
        <dbReference type="EMBL" id="TGZ84730.1"/>
    </source>
</evidence>
<proteinExistence type="inferred from homology"/>
<protein>
    <submittedName>
        <fullName evidence="4">Scavenger mRNA decapping enzyme</fullName>
    </submittedName>
</protein>
<dbReference type="OrthoDB" id="10264956at2759"/>
<dbReference type="PIRSF" id="PIRSF028973">
    <property type="entry name" value="Scavenger_mRNA_decap_enz"/>
    <property type="match status" value="1"/>
</dbReference>
<feature type="binding site" evidence="3">
    <location>
        <position position="147"/>
    </location>
    <ligand>
        <name>substrate</name>
    </ligand>
</feature>
<dbReference type="SUPFAM" id="SSF54197">
    <property type="entry name" value="HIT-like"/>
    <property type="match status" value="1"/>
</dbReference>
<evidence type="ECO:0000256" key="2">
    <source>
        <dbReference type="PIRSR" id="PIRSR028973-1"/>
    </source>
</evidence>
<dbReference type="InterPro" id="IPR036265">
    <property type="entry name" value="HIT-like_sf"/>
</dbReference>
<gene>
    <name evidence="4" type="ORF">EX30DRAFT_297125</name>
</gene>
<dbReference type="GO" id="GO:0000932">
    <property type="term" value="C:P-body"/>
    <property type="evidence" value="ECO:0007669"/>
    <property type="project" value="TreeGrafter"/>
</dbReference>
<feature type="binding site" evidence="3">
    <location>
        <begin position="231"/>
        <end position="242"/>
    </location>
    <ligand>
        <name>substrate</name>
    </ligand>
</feature>
<feature type="binding site" evidence="3">
    <location>
        <position position="167"/>
    </location>
    <ligand>
        <name>substrate</name>
    </ligand>
</feature>
<dbReference type="PANTHER" id="PTHR12978:SF0">
    <property type="entry name" value="M7GPPPX DIPHOSPHATASE"/>
    <property type="match status" value="1"/>
</dbReference>